<keyword evidence="1" id="KW-0812">Transmembrane</keyword>
<evidence type="ECO:0000313" key="3">
    <source>
        <dbReference type="RefSeq" id="XP_012941509.1"/>
    </source>
</evidence>
<feature type="transmembrane region" description="Helical" evidence="1">
    <location>
        <begin position="221"/>
        <end position="244"/>
    </location>
</feature>
<feature type="transmembrane region" description="Helical" evidence="1">
    <location>
        <begin position="72"/>
        <end position="94"/>
    </location>
</feature>
<feature type="transmembrane region" description="Helical" evidence="1">
    <location>
        <begin position="146"/>
        <end position="168"/>
    </location>
</feature>
<gene>
    <name evidence="3" type="primary">LOC101860759</name>
</gene>
<sequence length="278" mass="31916">MDDGFQHSVSVVSDLSVLTYVQANQLLQMLDNTKAVIENYVQILEENSHVKHKVRQKSWWGRHCWPNKRRILYKYVTIITLCLQVFNLLVLTVIDAWPRHDTGEHQFMVASSTTMIIMQVLNLILIILASGRLVKQIYRHSVNNFFLAQAYLATLLLFAGIYTTTYRMDVSHTRSWKFVNEDLNEDPAQVFVLYAKFLFYSISTATLCGSDNVLPVEWYNCIFAGIQMLLSFCYFASILGIAMAPDVTSFFKSTNLKSKKDAASSPATQEEQQQQQQQ</sequence>
<feature type="transmembrane region" description="Helical" evidence="1">
    <location>
        <begin position="114"/>
        <end position="134"/>
    </location>
</feature>
<dbReference type="Proteomes" id="UP000694888">
    <property type="component" value="Unplaced"/>
</dbReference>
<dbReference type="RefSeq" id="XP_012941509.1">
    <property type="nucleotide sequence ID" value="XM_013086055.1"/>
</dbReference>
<organism evidence="2 3">
    <name type="scientific">Aplysia californica</name>
    <name type="common">California sea hare</name>
    <dbReference type="NCBI Taxonomy" id="6500"/>
    <lineage>
        <taxon>Eukaryota</taxon>
        <taxon>Metazoa</taxon>
        <taxon>Spiralia</taxon>
        <taxon>Lophotrochozoa</taxon>
        <taxon>Mollusca</taxon>
        <taxon>Gastropoda</taxon>
        <taxon>Heterobranchia</taxon>
        <taxon>Euthyneura</taxon>
        <taxon>Tectipleura</taxon>
        <taxon>Aplysiida</taxon>
        <taxon>Aplysioidea</taxon>
        <taxon>Aplysiidae</taxon>
        <taxon>Aplysia</taxon>
    </lineage>
</organism>
<proteinExistence type="predicted"/>
<accession>A0ABM1A603</accession>
<keyword evidence="2" id="KW-1185">Reference proteome</keyword>
<reference evidence="3" key="1">
    <citation type="submission" date="2025-08" db="UniProtKB">
        <authorList>
            <consortium name="RefSeq"/>
        </authorList>
    </citation>
    <scope>IDENTIFICATION</scope>
</reference>
<evidence type="ECO:0000313" key="2">
    <source>
        <dbReference type="Proteomes" id="UP000694888"/>
    </source>
</evidence>
<name>A0ABM1A603_APLCA</name>
<dbReference type="GeneID" id="101860759"/>
<protein>
    <submittedName>
        <fullName evidence="3">Uncharacterized protein LOC101860759</fullName>
    </submittedName>
</protein>
<dbReference type="SUPFAM" id="SSF81324">
    <property type="entry name" value="Voltage-gated potassium channels"/>
    <property type="match status" value="1"/>
</dbReference>
<feature type="transmembrane region" description="Helical" evidence="1">
    <location>
        <begin position="188"/>
        <end position="209"/>
    </location>
</feature>
<keyword evidence="1" id="KW-0472">Membrane</keyword>
<keyword evidence="1" id="KW-1133">Transmembrane helix</keyword>
<dbReference type="Gene3D" id="1.10.287.70">
    <property type="match status" value="1"/>
</dbReference>
<feature type="non-terminal residue" evidence="3">
    <location>
        <position position="278"/>
    </location>
</feature>
<evidence type="ECO:0000256" key="1">
    <source>
        <dbReference type="SAM" id="Phobius"/>
    </source>
</evidence>